<feature type="transmembrane region" description="Helical" evidence="1">
    <location>
        <begin position="6"/>
        <end position="24"/>
    </location>
</feature>
<accession>A0A1G2HLU4</accession>
<keyword evidence="1" id="KW-0472">Membrane</keyword>
<evidence type="ECO:0008006" key="4">
    <source>
        <dbReference type="Google" id="ProtNLM"/>
    </source>
</evidence>
<name>A0A1G2HLU4_9BACT</name>
<keyword evidence="1" id="KW-0812">Transmembrane</keyword>
<sequence length="549" mass="61158">MNKKIIFAILLLIVIGGFIAFFYYRDKIFSKEILKLEILGPDSVKMGEEIEYTVKYKNNGNFVLESPKLIFELPDNSLTEDSKTRLTQDLKDIYPGDEDFVKFKARLLGKEGDLKSAHVWLSYIPKNLSAHYESDTTFTTKIGSVPITLNFDLPLKVEKGKEISYSLNYFSNVDYPLENLSVKIDPINGFNFGSVIPSSLDNTEWKLDTLNKAQGGKISIKGVINADAGNHISFLAKLGMWQDGTFVVIKETNQDVEIIQPLLFISQQINGVSNYTASPGETLHYEIFFRNIGSTPFDNLFVISQLSGSAFDMSTLQSQEGEAKKSDSLIVFDPKQVLELQHLQPQQEVKVDFSVKLKNNWDILDSEKNNIIIKNKVDASNISQEFDTKVSSKLDFSQKVYHTTINSIENSGPIPPKVDEATTYAVVWQVKNYLNDLKNVKVKMILPQGVMLSDSMAPDDQASHFSFDNKSREIFWSVGDFAAGASISLTFQIAFTPVASQRGRLADIVGQATIYGEDQFTGVVTQTSASLVNTSLPDDQSNSGGGIVQ</sequence>
<evidence type="ECO:0000313" key="2">
    <source>
        <dbReference type="EMBL" id="OGZ63191.1"/>
    </source>
</evidence>
<reference evidence="2 3" key="1">
    <citation type="journal article" date="2016" name="Nat. Commun.">
        <title>Thousands of microbial genomes shed light on interconnected biogeochemical processes in an aquifer system.</title>
        <authorList>
            <person name="Anantharaman K."/>
            <person name="Brown C.T."/>
            <person name="Hug L.A."/>
            <person name="Sharon I."/>
            <person name="Castelle C.J."/>
            <person name="Probst A.J."/>
            <person name="Thomas B.C."/>
            <person name="Singh A."/>
            <person name="Wilkins M.J."/>
            <person name="Karaoz U."/>
            <person name="Brodie E.L."/>
            <person name="Williams K.H."/>
            <person name="Hubbard S.S."/>
            <person name="Banfield J.F."/>
        </authorList>
    </citation>
    <scope>NUCLEOTIDE SEQUENCE [LARGE SCALE GENOMIC DNA]</scope>
</reference>
<dbReference type="Proteomes" id="UP000178991">
    <property type="component" value="Unassembled WGS sequence"/>
</dbReference>
<proteinExistence type="predicted"/>
<dbReference type="AlphaFoldDB" id="A0A1G2HLU4"/>
<evidence type="ECO:0000256" key="1">
    <source>
        <dbReference type="SAM" id="Phobius"/>
    </source>
</evidence>
<dbReference type="EMBL" id="MHOL01000005">
    <property type="protein sequence ID" value="OGZ63191.1"/>
    <property type="molecule type" value="Genomic_DNA"/>
</dbReference>
<organism evidence="2 3">
    <name type="scientific">Candidatus Staskawiczbacteria bacterium RIFCSPHIGHO2_01_FULL_34_27</name>
    <dbReference type="NCBI Taxonomy" id="1802199"/>
    <lineage>
        <taxon>Bacteria</taxon>
        <taxon>Candidatus Staskawicziibacteriota</taxon>
    </lineage>
</organism>
<gene>
    <name evidence="2" type="ORF">A2639_03285</name>
</gene>
<comment type="caution">
    <text evidence="2">The sequence shown here is derived from an EMBL/GenBank/DDBJ whole genome shotgun (WGS) entry which is preliminary data.</text>
</comment>
<evidence type="ECO:0000313" key="3">
    <source>
        <dbReference type="Proteomes" id="UP000178991"/>
    </source>
</evidence>
<dbReference type="Gene3D" id="2.60.40.1170">
    <property type="entry name" value="Mu homology domain, subdomain B"/>
    <property type="match status" value="1"/>
</dbReference>
<protein>
    <recommendedName>
        <fullName evidence="4">DUF11 domain-containing protein</fullName>
    </recommendedName>
</protein>
<keyword evidence="1" id="KW-1133">Transmembrane helix</keyword>